<evidence type="ECO:0000256" key="2">
    <source>
        <dbReference type="SAM" id="MobiDB-lite"/>
    </source>
</evidence>
<protein>
    <recommendedName>
        <fullName evidence="3">C3H1-type domain-containing protein</fullName>
    </recommendedName>
</protein>
<keyword evidence="5" id="KW-1185">Reference proteome</keyword>
<dbReference type="EMBL" id="ML976662">
    <property type="protein sequence ID" value="KAF1977716.1"/>
    <property type="molecule type" value="Genomic_DNA"/>
</dbReference>
<proteinExistence type="predicted"/>
<feature type="compositionally biased region" description="Acidic residues" evidence="2">
    <location>
        <begin position="205"/>
        <end position="220"/>
    </location>
</feature>
<feature type="region of interest" description="Disordered" evidence="2">
    <location>
        <begin position="88"/>
        <end position="108"/>
    </location>
</feature>
<feature type="region of interest" description="Disordered" evidence="2">
    <location>
        <begin position="478"/>
        <end position="529"/>
    </location>
</feature>
<feature type="zinc finger region" description="C3H1-type" evidence="1">
    <location>
        <begin position="111"/>
        <end position="138"/>
    </location>
</feature>
<dbReference type="PROSITE" id="PS50103">
    <property type="entry name" value="ZF_C3H1"/>
    <property type="match status" value="1"/>
</dbReference>
<dbReference type="AlphaFoldDB" id="A0A6A5VS61"/>
<feature type="region of interest" description="Disordered" evidence="2">
    <location>
        <begin position="179"/>
        <end position="258"/>
    </location>
</feature>
<keyword evidence="1" id="KW-0863">Zinc-finger</keyword>
<feature type="domain" description="C3H1-type" evidence="3">
    <location>
        <begin position="111"/>
        <end position="138"/>
    </location>
</feature>
<evidence type="ECO:0000259" key="3">
    <source>
        <dbReference type="PROSITE" id="PS50103"/>
    </source>
</evidence>
<evidence type="ECO:0000313" key="5">
    <source>
        <dbReference type="Proteomes" id="UP000800036"/>
    </source>
</evidence>
<feature type="compositionally biased region" description="Polar residues" evidence="2">
    <location>
        <begin position="292"/>
        <end position="303"/>
    </location>
</feature>
<reference evidence="4" key="1">
    <citation type="journal article" date="2020" name="Stud. Mycol.">
        <title>101 Dothideomycetes genomes: a test case for predicting lifestyles and emergence of pathogens.</title>
        <authorList>
            <person name="Haridas S."/>
            <person name="Albert R."/>
            <person name="Binder M."/>
            <person name="Bloem J."/>
            <person name="Labutti K."/>
            <person name="Salamov A."/>
            <person name="Andreopoulos B."/>
            <person name="Baker S."/>
            <person name="Barry K."/>
            <person name="Bills G."/>
            <person name="Bluhm B."/>
            <person name="Cannon C."/>
            <person name="Castanera R."/>
            <person name="Culley D."/>
            <person name="Daum C."/>
            <person name="Ezra D."/>
            <person name="Gonzalez J."/>
            <person name="Henrissat B."/>
            <person name="Kuo A."/>
            <person name="Liang C."/>
            <person name="Lipzen A."/>
            <person name="Lutzoni F."/>
            <person name="Magnuson J."/>
            <person name="Mondo S."/>
            <person name="Nolan M."/>
            <person name="Ohm R."/>
            <person name="Pangilinan J."/>
            <person name="Park H.-J."/>
            <person name="Ramirez L."/>
            <person name="Alfaro M."/>
            <person name="Sun H."/>
            <person name="Tritt A."/>
            <person name="Yoshinaga Y."/>
            <person name="Zwiers L.-H."/>
            <person name="Turgeon B."/>
            <person name="Goodwin S."/>
            <person name="Spatafora J."/>
            <person name="Crous P."/>
            <person name="Grigoriev I."/>
        </authorList>
    </citation>
    <scope>NUCLEOTIDE SEQUENCE</scope>
    <source>
        <strain evidence="4">CBS 107.79</strain>
    </source>
</reference>
<feature type="region of interest" description="Disordered" evidence="2">
    <location>
        <begin position="355"/>
        <end position="381"/>
    </location>
</feature>
<dbReference type="InterPro" id="IPR000571">
    <property type="entry name" value="Znf_CCCH"/>
</dbReference>
<organism evidence="4 5">
    <name type="scientific">Bimuria novae-zelandiae CBS 107.79</name>
    <dbReference type="NCBI Taxonomy" id="1447943"/>
    <lineage>
        <taxon>Eukaryota</taxon>
        <taxon>Fungi</taxon>
        <taxon>Dikarya</taxon>
        <taxon>Ascomycota</taxon>
        <taxon>Pezizomycotina</taxon>
        <taxon>Dothideomycetes</taxon>
        <taxon>Pleosporomycetidae</taxon>
        <taxon>Pleosporales</taxon>
        <taxon>Massarineae</taxon>
        <taxon>Didymosphaeriaceae</taxon>
        <taxon>Bimuria</taxon>
    </lineage>
</organism>
<gene>
    <name evidence="4" type="ORF">BU23DRAFT_564590</name>
</gene>
<keyword evidence="1" id="KW-0479">Metal-binding</keyword>
<feature type="compositionally biased region" description="Pro residues" evidence="2">
    <location>
        <begin position="499"/>
        <end position="510"/>
    </location>
</feature>
<evidence type="ECO:0000256" key="1">
    <source>
        <dbReference type="PROSITE-ProRule" id="PRU00723"/>
    </source>
</evidence>
<dbReference type="GO" id="GO:0008270">
    <property type="term" value="F:zinc ion binding"/>
    <property type="evidence" value="ECO:0007669"/>
    <property type="project" value="UniProtKB-KW"/>
</dbReference>
<dbReference type="OrthoDB" id="3793406at2759"/>
<feature type="region of interest" description="Disordered" evidence="2">
    <location>
        <begin position="292"/>
        <end position="318"/>
    </location>
</feature>
<sequence length="686" mass="75110">MASFANPSSPHNANRIDPHAELHFSQHGSVCGCPEFWEPADSQTEDLNSTDTSSPTDLLTRELSSHCPYMAHCPVAYAGISIATPPSDAASFSWPPPPPQTALEPTAPPSRELKETCIFWYHGNCKSGAQCTHEHELNHNWPIAVPWGYNHDQRRCELKFCPLRTDLVEFMQRYYPRGSAEHDEDEGFEGEGQIKIEDPGSVVDEMSEAGDGEGDGDWEEQSWRSGSDVSDDEDQELSDAALGDAEEGEASTRPAVGYRGGERVAAASTSAPAPAPAPVRSLLSRISYTTEAESNFPRQNQANGRKEAQAKANRKATKRDLRVAQQLAFKDFAKAVVRQKTVRALNNPIDQLIAQHGSVPSPEDTSGPETVTSDGDAADHAPGEVNLKLEQVQTPRDLVADHPEGRAEAPAPSRRVKRAFGRATREEKYTALANICGCKDAEDVSSLLQNMTQADRQETYNLYSQFRQLTVEMENTFADPGATAEPDTTPREAGIVSPPAEPRTSLPPPTAINHTGTQRRKRRPSSLHDRAAVNKRAHLEMQSPAFQTRTQFVKSPAVPLAARITHTISTAPASSPAPCGPSAPLPYRHLHGSARAVISRPAPPAGPKGTYNICFFWYHQGFCRLRHGTKCGHLHQMAPGMKVSWPVNLQQHRDDCDLPLCPIVLAQKDSTMSQTEILRKFGFAIN</sequence>
<dbReference type="Proteomes" id="UP000800036">
    <property type="component" value="Unassembled WGS sequence"/>
</dbReference>
<feature type="compositionally biased region" description="Polar residues" evidence="2">
    <location>
        <begin position="363"/>
        <end position="373"/>
    </location>
</feature>
<evidence type="ECO:0000313" key="4">
    <source>
        <dbReference type="EMBL" id="KAF1977716.1"/>
    </source>
</evidence>
<keyword evidence="1" id="KW-0862">Zinc</keyword>
<accession>A0A6A5VS61</accession>
<name>A0A6A5VS61_9PLEO</name>